<feature type="transmembrane region" description="Helical" evidence="8">
    <location>
        <begin position="393"/>
        <end position="413"/>
    </location>
</feature>
<feature type="transmembrane region" description="Helical" evidence="8">
    <location>
        <begin position="93"/>
        <end position="112"/>
    </location>
</feature>
<evidence type="ECO:0000313" key="10">
    <source>
        <dbReference type="Proteomes" id="UP000539111"/>
    </source>
</evidence>
<evidence type="ECO:0000313" key="9">
    <source>
        <dbReference type="EMBL" id="NYI67366.1"/>
    </source>
</evidence>
<evidence type="ECO:0000256" key="1">
    <source>
        <dbReference type="ARBA" id="ARBA00004127"/>
    </source>
</evidence>
<comment type="caution">
    <text evidence="9">The sequence shown here is derived from an EMBL/GenBank/DDBJ whole genome shotgun (WGS) entry which is preliminary data.</text>
</comment>
<evidence type="ECO:0000256" key="8">
    <source>
        <dbReference type="SAM" id="Phobius"/>
    </source>
</evidence>
<feature type="compositionally biased region" description="Low complexity" evidence="7">
    <location>
        <begin position="1"/>
        <end position="20"/>
    </location>
</feature>
<dbReference type="GO" id="GO:0012505">
    <property type="term" value="C:endomembrane system"/>
    <property type="evidence" value="ECO:0007669"/>
    <property type="project" value="UniProtKB-SubCell"/>
</dbReference>
<evidence type="ECO:0000256" key="4">
    <source>
        <dbReference type="ARBA" id="ARBA00022692"/>
    </source>
</evidence>
<dbReference type="AlphaFoldDB" id="A0A7Z0ABX1"/>
<feature type="region of interest" description="Disordered" evidence="7">
    <location>
        <begin position="1"/>
        <end position="42"/>
    </location>
</feature>
<dbReference type="RefSeq" id="WP_179427284.1">
    <property type="nucleotide sequence ID" value="NZ_JACBZP010000001.1"/>
</dbReference>
<feature type="transmembrane region" description="Helical" evidence="8">
    <location>
        <begin position="62"/>
        <end position="81"/>
    </location>
</feature>
<feature type="transmembrane region" description="Helical" evidence="8">
    <location>
        <begin position="488"/>
        <end position="506"/>
    </location>
</feature>
<evidence type="ECO:0000256" key="5">
    <source>
        <dbReference type="ARBA" id="ARBA00022989"/>
    </source>
</evidence>
<dbReference type="GO" id="GO:0005345">
    <property type="term" value="F:purine nucleobase transmembrane transporter activity"/>
    <property type="evidence" value="ECO:0007669"/>
    <property type="project" value="TreeGrafter"/>
</dbReference>
<feature type="transmembrane region" description="Helical" evidence="8">
    <location>
        <begin position="219"/>
        <end position="239"/>
    </location>
</feature>
<dbReference type="PANTHER" id="PTHR43337">
    <property type="entry name" value="XANTHINE/URACIL PERMEASE C887.17-RELATED"/>
    <property type="match status" value="1"/>
</dbReference>
<dbReference type="PANTHER" id="PTHR43337:SF1">
    <property type="entry name" value="XANTHINE_URACIL PERMEASE C887.17-RELATED"/>
    <property type="match status" value="1"/>
</dbReference>
<feature type="transmembrane region" description="Helical" evidence="8">
    <location>
        <begin position="246"/>
        <end position="265"/>
    </location>
</feature>
<keyword evidence="5 8" id="KW-1133">Transmembrane helix</keyword>
<evidence type="ECO:0000256" key="3">
    <source>
        <dbReference type="ARBA" id="ARBA00022448"/>
    </source>
</evidence>
<organism evidence="9 10">
    <name type="scientific">Spelaeicoccus albus</name>
    <dbReference type="NCBI Taxonomy" id="1280376"/>
    <lineage>
        <taxon>Bacteria</taxon>
        <taxon>Bacillati</taxon>
        <taxon>Actinomycetota</taxon>
        <taxon>Actinomycetes</taxon>
        <taxon>Micrococcales</taxon>
        <taxon>Brevibacteriaceae</taxon>
        <taxon>Spelaeicoccus</taxon>
    </lineage>
</organism>
<keyword evidence="3" id="KW-0813">Transport</keyword>
<dbReference type="InterPro" id="IPR045018">
    <property type="entry name" value="Azg-like"/>
</dbReference>
<feature type="transmembrane region" description="Helical" evidence="8">
    <location>
        <begin position="301"/>
        <end position="328"/>
    </location>
</feature>
<keyword evidence="4 8" id="KW-0812">Transmembrane</keyword>
<dbReference type="GO" id="GO:0005886">
    <property type="term" value="C:plasma membrane"/>
    <property type="evidence" value="ECO:0007669"/>
    <property type="project" value="TreeGrafter"/>
</dbReference>
<sequence>MALTSRSSGSPNAGPSAPESFDPASKDPASNDPGRKTKRPGPIDRYFKITELGSTFFREIRGGLATFFAMCYIVVLNPLILSGPDGSGQTLGVPQVAAVTAIVAGVTTILMGAWARYPFALAAGLGVTAFVSATIATTKGLTWPDVMGLVLISGVIMFLLVLSGFREAVFRAVPAGLKTAIVVGIGLFVAIIGLVNAGFVRRVPDAAGTTVPVQLGQSGLLVGWPTLVFVFGLVLTIILQVRKIKGAILIGIVASTVFAMILQALTDTPPSSQSPSGWSLMVPNMPHDFFSVPDLSLFGKISLFGAFADIGFISAVLLTFTILLSVFFDAMGTMTGLASEAHLLDKDNNFPNANRVLLVDAIGSMSGGFGSVSSNEIFVESAAGIAEGARTGFASVVTGLLFLASAFIAPLVSVVPFEAVAPALVVVGFMMVSQIRTIDWSDIGITLPAFLTFTLMPFTYSIANGLGAGFIAFSIIRTVQGRAREVHPLMWVVSAAFVVYFCVGPIQQILGIS</sequence>
<gene>
    <name evidence="9" type="ORF">BJY26_001672</name>
</gene>
<dbReference type="InterPro" id="IPR006043">
    <property type="entry name" value="NCS2"/>
</dbReference>
<keyword evidence="10" id="KW-1185">Reference proteome</keyword>
<evidence type="ECO:0000256" key="6">
    <source>
        <dbReference type="ARBA" id="ARBA00023136"/>
    </source>
</evidence>
<feature type="transmembrane region" description="Helical" evidence="8">
    <location>
        <begin position="119"/>
        <end position="140"/>
    </location>
</feature>
<feature type="transmembrane region" description="Helical" evidence="8">
    <location>
        <begin position="177"/>
        <end position="199"/>
    </location>
</feature>
<protein>
    <submittedName>
        <fullName evidence="9">AGZA family xanthine/uracil permease-like MFS transporter</fullName>
    </submittedName>
</protein>
<dbReference type="Proteomes" id="UP000539111">
    <property type="component" value="Unassembled WGS sequence"/>
</dbReference>
<feature type="transmembrane region" description="Helical" evidence="8">
    <location>
        <begin position="146"/>
        <end position="165"/>
    </location>
</feature>
<accession>A0A7Z0ABX1</accession>
<proteinExistence type="inferred from homology"/>
<feature type="transmembrane region" description="Helical" evidence="8">
    <location>
        <begin position="450"/>
        <end position="476"/>
    </location>
</feature>
<name>A0A7Z0ABX1_9MICO</name>
<evidence type="ECO:0000256" key="7">
    <source>
        <dbReference type="SAM" id="MobiDB-lite"/>
    </source>
</evidence>
<dbReference type="EMBL" id="JACBZP010000001">
    <property type="protein sequence ID" value="NYI67366.1"/>
    <property type="molecule type" value="Genomic_DNA"/>
</dbReference>
<reference evidence="9 10" key="1">
    <citation type="submission" date="2020-07" db="EMBL/GenBank/DDBJ databases">
        <title>Sequencing the genomes of 1000 actinobacteria strains.</title>
        <authorList>
            <person name="Klenk H.-P."/>
        </authorList>
    </citation>
    <scope>NUCLEOTIDE SEQUENCE [LARGE SCALE GENOMIC DNA]</scope>
    <source>
        <strain evidence="9 10">DSM 26341</strain>
    </source>
</reference>
<comment type="similarity">
    <text evidence="2">Belongs to the nucleobase:cation symporter-2 (NCS2) (TC 2.A.40) family. Azg-like subfamily.</text>
</comment>
<dbReference type="Pfam" id="PF00860">
    <property type="entry name" value="Xan_ur_permease"/>
    <property type="match status" value="1"/>
</dbReference>
<evidence type="ECO:0000256" key="2">
    <source>
        <dbReference type="ARBA" id="ARBA00005697"/>
    </source>
</evidence>
<comment type="subcellular location">
    <subcellularLocation>
        <location evidence="1">Endomembrane system</location>
        <topology evidence="1">Multi-pass membrane protein</topology>
    </subcellularLocation>
</comment>
<keyword evidence="6 8" id="KW-0472">Membrane</keyword>